<evidence type="ECO:0000313" key="5">
    <source>
        <dbReference type="EMBL" id="TMR33440.1"/>
    </source>
</evidence>
<proteinExistence type="inferred from homology"/>
<dbReference type="Proteomes" id="UP000305238">
    <property type="component" value="Unassembled WGS sequence"/>
</dbReference>
<dbReference type="EMBL" id="VCKZ01000232">
    <property type="protein sequence ID" value="TMR33440.1"/>
    <property type="molecule type" value="Genomic_DNA"/>
</dbReference>
<dbReference type="PRINTS" id="PR00081">
    <property type="entry name" value="GDHRDH"/>
</dbReference>
<dbReference type="InterPro" id="IPR036291">
    <property type="entry name" value="NAD(P)-bd_dom_sf"/>
</dbReference>
<dbReference type="SMART" id="SM00822">
    <property type="entry name" value="PKS_KR"/>
    <property type="match status" value="1"/>
</dbReference>
<dbReference type="Pfam" id="PF00106">
    <property type="entry name" value="adh_short"/>
    <property type="match status" value="1"/>
</dbReference>
<dbReference type="GO" id="GO:0016020">
    <property type="term" value="C:membrane"/>
    <property type="evidence" value="ECO:0007669"/>
    <property type="project" value="TreeGrafter"/>
</dbReference>
<dbReference type="InterPro" id="IPR057326">
    <property type="entry name" value="KR_dom"/>
</dbReference>
<keyword evidence="6" id="KW-1185">Reference proteome</keyword>
<evidence type="ECO:0000256" key="3">
    <source>
        <dbReference type="RuleBase" id="RU000363"/>
    </source>
</evidence>
<dbReference type="PRINTS" id="PR00080">
    <property type="entry name" value="SDRFAMILY"/>
</dbReference>
<dbReference type="GO" id="GO:0016491">
    <property type="term" value="F:oxidoreductase activity"/>
    <property type="evidence" value="ECO:0007669"/>
    <property type="project" value="UniProtKB-KW"/>
</dbReference>
<protein>
    <submittedName>
        <fullName evidence="5">SDR family NAD(P)-dependent oxidoreductase</fullName>
    </submittedName>
</protein>
<accession>A0A5S4H3P5</accession>
<dbReference type="AlphaFoldDB" id="A0A5S4H3P5"/>
<reference evidence="5 6" key="1">
    <citation type="submission" date="2019-05" db="EMBL/GenBank/DDBJ databases">
        <title>Draft genome sequence of Actinomadura geliboluensis A8036.</title>
        <authorList>
            <person name="Saricaoglu S."/>
            <person name="Isik K."/>
        </authorList>
    </citation>
    <scope>NUCLEOTIDE SEQUENCE [LARGE SCALE GENOMIC DNA]</scope>
    <source>
        <strain evidence="5 6">A8036</strain>
    </source>
</reference>
<gene>
    <name evidence="5" type="ORF">ETD96_27295</name>
</gene>
<evidence type="ECO:0000313" key="6">
    <source>
        <dbReference type="Proteomes" id="UP000305238"/>
    </source>
</evidence>
<dbReference type="PANTHER" id="PTHR44196">
    <property type="entry name" value="DEHYDROGENASE/REDUCTASE SDR FAMILY MEMBER 7B"/>
    <property type="match status" value="1"/>
</dbReference>
<comment type="similarity">
    <text evidence="1 3">Belongs to the short-chain dehydrogenases/reductases (SDR) family.</text>
</comment>
<organism evidence="5 6">
    <name type="scientific">Actinomadura geliboluensis</name>
    <dbReference type="NCBI Taxonomy" id="882440"/>
    <lineage>
        <taxon>Bacteria</taxon>
        <taxon>Bacillati</taxon>
        <taxon>Actinomycetota</taxon>
        <taxon>Actinomycetes</taxon>
        <taxon>Streptosporangiales</taxon>
        <taxon>Thermomonosporaceae</taxon>
        <taxon>Actinomadura</taxon>
    </lineage>
</organism>
<evidence type="ECO:0000259" key="4">
    <source>
        <dbReference type="SMART" id="SM00822"/>
    </source>
</evidence>
<dbReference type="SUPFAM" id="SSF51735">
    <property type="entry name" value="NAD(P)-binding Rossmann-fold domains"/>
    <property type="match status" value="1"/>
</dbReference>
<name>A0A5S4H3P5_9ACTN</name>
<comment type="caution">
    <text evidence="5">The sequence shown here is derived from an EMBL/GenBank/DDBJ whole genome shotgun (WGS) entry which is preliminary data.</text>
</comment>
<sequence length="241" mass="25221">MSEQPLEGAVALVTGAGDGIGAATARRLAREGAVVALLGPRGDRLRQVVGDIADFGGYAVAVEADLTEPDRAEDAVQEALDRFGRLDVLVNDAGIMLLNSALHTTVEEWDRMVALNVAALLHVTHAAVPHLIYAAATSPRQVADLVNVGSTAGRAARPGSSVYSLTKSGLNAFTESLRQELLGERVRVSVVEPGFGEAGQGIAGAGALRAEDVADAIGYIVTRDRRVAVNQMMVRSGDQTW</sequence>
<dbReference type="OrthoDB" id="9775296at2"/>
<feature type="domain" description="Ketoreductase" evidence="4">
    <location>
        <begin position="9"/>
        <end position="198"/>
    </location>
</feature>
<dbReference type="PANTHER" id="PTHR44196:SF1">
    <property type="entry name" value="DEHYDROGENASE_REDUCTASE SDR FAMILY MEMBER 7B"/>
    <property type="match status" value="1"/>
</dbReference>
<keyword evidence="2" id="KW-0560">Oxidoreductase</keyword>
<evidence type="ECO:0000256" key="2">
    <source>
        <dbReference type="ARBA" id="ARBA00023002"/>
    </source>
</evidence>
<evidence type="ECO:0000256" key="1">
    <source>
        <dbReference type="ARBA" id="ARBA00006484"/>
    </source>
</evidence>
<dbReference type="InterPro" id="IPR002347">
    <property type="entry name" value="SDR_fam"/>
</dbReference>
<dbReference type="Gene3D" id="3.40.50.720">
    <property type="entry name" value="NAD(P)-binding Rossmann-like Domain"/>
    <property type="match status" value="1"/>
</dbReference>
<dbReference type="RefSeq" id="WP_138639355.1">
    <property type="nucleotide sequence ID" value="NZ_VCKZ01000232.1"/>
</dbReference>